<dbReference type="RefSeq" id="WP_206846621.1">
    <property type="nucleotide sequence ID" value="NZ_CP065956.1"/>
</dbReference>
<gene>
    <name evidence="1" type="ORF">EM20IM_09430</name>
</gene>
<dbReference type="PROSITE" id="PS51257">
    <property type="entry name" value="PROKAR_LIPOPROTEIN"/>
    <property type="match status" value="1"/>
</dbReference>
<protein>
    <recommendedName>
        <fullName evidence="3">Lipoprotein</fullName>
    </recommendedName>
</protein>
<proteinExistence type="predicted"/>
<keyword evidence="2" id="KW-1185">Reference proteome</keyword>
<dbReference type="Proteomes" id="UP000663088">
    <property type="component" value="Chromosome"/>
</dbReference>
<evidence type="ECO:0000313" key="1">
    <source>
        <dbReference type="EMBL" id="QSR86677.1"/>
    </source>
</evidence>
<evidence type="ECO:0008006" key="3">
    <source>
        <dbReference type="Google" id="ProtNLM"/>
    </source>
</evidence>
<reference evidence="1 2" key="1">
    <citation type="submission" date="2020-12" db="EMBL/GenBank/DDBJ databases">
        <authorList>
            <person name="Awala S.I."/>
            <person name="Gwak J.-H."/>
            <person name="Kim S.-J."/>
            <person name="Rhee S.-K."/>
        </authorList>
    </citation>
    <scope>NUCLEOTIDE SEQUENCE [LARGE SCALE GENOMIC DNA]</scope>
    <source>
        <strain evidence="1 2">IT5</strain>
    </source>
</reference>
<name>A0ABX7PUL7_9BACT</name>
<accession>A0ABX7PUL7</accession>
<dbReference type="EMBL" id="CP065956">
    <property type="protein sequence ID" value="QSR86677.1"/>
    <property type="molecule type" value="Genomic_DNA"/>
</dbReference>
<organism evidence="1 2">
    <name type="scientific">Candidatus Methylacidiphilum infernorum</name>
    <dbReference type="NCBI Taxonomy" id="511746"/>
    <lineage>
        <taxon>Bacteria</taxon>
        <taxon>Pseudomonadati</taxon>
        <taxon>Verrucomicrobiota</taxon>
        <taxon>Methylacidiphilae</taxon>
        <taxon>Methylacidiphilales</taxon>
        <taxon>Methylacidiphilaceae</taxon>
        <taxon>Methylacidiphilum (ex Ratnadevi et al. 2023)</taxon>
    </lineage>
</organism>
<evidence type="ECO:0000313" key="2">
    <source>
        <dbReference type="Proteomes" id="UP000663088"/>
    </source>
</evidence>
<sequence>MTRKKWNSLAKSILQGCLLFFSFLLFFCSCTHTHFYPYQGKNTQIGKGAAKHVIDGIEVWSDGLPKKKYTVIGVIHDNRSGLFSSGVLKSVVKKAKQHGADGVIEYQAYAVAVNNLAASASGFASNADQMPSTFGPTMSSWLAFAGPASAGLAGAQSGQSRWWVIKYLPEEKKSSTVRIPKEEPSKKP</sequence>